<dbReference type="EMBL" id="CAEZTJ010000051">
    <property type="protein sequence ID" value="CAB4566483.1"/>
    <property type="molecule type" value="Genomic_DNA"/>
</dbReference>
<evidence type="ECO:0000256" key="1">
    <source>
        <dbReference type="ARBA" id="ARBA00001033"/>
    </source>
</evidence>
<dbReference type="InterPro" id="IPR020583">
    <property type="entry name" value="Inositol_monoP_metal-BS"/>
</dbReference>
<protein>
    <recommendedName>
        <fullName evidence="4">inositol-phosphate phosphatase</fullName>
        <ecNumber evidence="4">3.1.3.25</ecNumber>
    </recommendedName>
</protein>
<keyword evidence="6" id="KW-0378">Hydrolase</keyword>
<keyword evidence="7" id="KW-0460">Magnesium</keyword>
<evidence type="ECO:0000256" key="4">
    <source>
        <dbReference type="ARBA" id="ARBA00013106"/>
    </source>
</evidence>
<dbReference type="PANTHER" id="PTHR20854:SF4">
    <property type="entry name" value="INOSITOL-1-MONOPHOSPHATASE-RELATED"/>
    <property type="match status" value="1"/>
</dbReference>
<dbReference type="FunFam" id="3.30.540.10:FF:000003">
    <property type="entry name" value="Inositol-1-monophosphatase"/>
    <property type="match status" value="1"/>
</dbReference>
<dbReference type="Gene3D" id="3.40.190.80">
    <property type="match status" value="1"/>
</dbReference>
<dbReference type="AlphaFoldDB" id="A0A6J6DWJ0"/>
<comment type="cofactor">
    <cofactor evidence="2">
        <name>Mg(2+)</name>
        <dbReference type="ChEBI" id="CHEBI:18420"/>
    </cofactor>
</comment>
<sequence>MEELREDKDVNESSKLLELALQVAKEAGAFLRNRPDGFSIETKSTAIDIATQMDREAEELIVSRILTARPDDGIIAEEGAARPSKSGLTWVIDPLDGTVNYLYGLAGWCISIACKDSNGTVVGVVHAPTLEETTWWACRGEGAFRNGESIHVSEESELERALIGTGFAYSMELRKDQVRVINDLLPQCRDIRRLGAAAVDLCHVASGTLDAYFEVGLKEWDKAAGALIIAEAGGVVSGGESESSRLVAANPALHQRLTGFLSAYR</sequence>
<gene>
    <name evidence="8" type="ORF">UFOPK1650_00479</name>
</gene>
<dbReference type="PROSITE" id="PS00629">
    <property type="entry name" value="IMP_1"/>
    <property type="match status" value="1"/>
</dbReference>
<dbReference type="Pfam" id="PF00459">
    <property type="entry name" value="Inositol_P"/>
    <property type="match status" value="1"/>
</dbReference>
<evidence type="ECO:0000313" key="8">
    <source>
        <dbReference type="EMBL" id="CAB4566483.1"/>
    </source>
</evidence>
<accession>A0A6J6DWJ0</accession>
<dbReference type="GO" id="GO:0007165">
    <property type="term" value="P:signal transduction"/>
    <property type="evidence" value="ECO:0007669"/>
    <property type="project" value="TreeGrafter"/>
</dbReference>
<dbReference type="InterPro" id="IPR033942">
    <property type="entry name" value="IMPase"/>
</dbReference>
<dbReference type="PANTHER" id="PTHR20854">
    <property type="entry name" value="INOSITOL MONOPHOSPHATASE"/>
    <property type="match status" value="1"/>
</dbReference>
<dbReference type="CDD" id="cd01639">
    <property type="entry name" value="IMPase"/>
    <property type="match status" value="1"/>
</dbReference>
<dbReference type="GO" id="GO:0046872">
    <property type="term" value="F:metal ion binding"/>
    <property type="evidence" value="ECO:0007669"/>
    <property type="project" value="UniProtKB-KW"/>
</dbReference>
<dbReference type="GO" id="GO:0006020">
    <property type="term" value="P:inositol metabolic process"/>
    <property type="evidence" value="ECO:0007669"/>
    <property type="project" value="TreeGrafter"/>
</dbReference>
<evidence type="ECO:0000256" key="3">
    <source>
        <dbReference type="ARBA" id="ARBA00009759"/>
    </source>
</evidence>
<evidence type="ECO:0000256" key="2">
    <source>
        <dbReference type="ARBA" id="ARBA00001946"/>
    </source>
</evidence>
<dbReference type="GO" id="GO:0008934">
    <property type="term" value="F:inositol monophosphate 1-phosphatase activity"/>
    <property type="evidence" value="ECO:0007669"/>
    <property type="project" value="InterPro"/>
</dbReference>
<evidence type="ECO:0000256" key="7">
    <source>
        <dbReference type="ARBA" id="ARBA00022842"/>
    </source>
</evidence>
<proteinExistence type="inferred from homology"/>
<reference evidence="8" key="1">
    <citation type="submission" date="2020-05" db="EMBL/GenBank/DDBJ databases">
        <authorList>
            <person name="Chiriac C."/>
            <person name="Salcher M."/>
            <person name="Ghai R."/>
            <person name="Kavagutti S V."/>
        </authorList>
    </citation>
    <scope>NUCLEOTIDE SEQUENCE</scope>
</reference>
<comment type="catalytic activity">
    <reaction evidence="1">
        <text>a myo-inositol phosphate + H2O = myo-inositol + phosphate</text>
        <dbReference type="Rhea" id="RHEA:24056"/>
        <dbReference type="ChEBI" id="CHEBI:15377"/>
        <dbReference type="ChEBI" id="CHEBI:17268"/>
        <dbReference type="ChEBI" id="CHEBI:43474"/>
        <dbReference type="ChEBI" id="CHEBI:84139"/>
        <dbReference type="EC" id="3.1.3.25"/>
    </reaction>
</comment>
<keyword evidence="5" id="KW-0479">Metal-binding</keyword>
<comment type="similarity">
    <text evidence="3">Belongs to the inositol monophosphatase superfamily.</text>
</comment>
<dbReference type="InterPro" id="IPR020550">
    <property type="entry name" value="Inositol_monophosphatase_CS"/>
</dbReference>
<dbReference type="PROSITE" id="PS00630">
    <property type="entry name" value="IMP_2"/>
    <property type="match status" value="1"/>
</dbReference>
<dbReference type="SUPFAM" id="SSF56655">
    <property type="entry name" value="Carbohydrate phosphatase"/>
    <property type="match status" value="1"/>
</dbReference>
<dbReference type="InterPro" id="IPR000760">
    <property type="entry name" value="Inositol_monophosphatase-like"/>
</dbReference>
<dbReference type="GO" id="GO:0046854">
    <property type="term" value="P:phosphatidylinositol phosphate biosynthetic process"/>
    <property type="evidence" value="ECO:0007669"/>
    <property type="project" value="InterPro"/>
</dbReference>
<evidence type="ECO:0000256" key="5">
    <source>
        <dbReference type="ARBA" id="ARBA00022723"/>
    </source>
</evidence>
<evidence type="ECO:0000256" key="6">
    <source>
        <dbReference type="ARBA" id="ARBA00022801"/>
    </source>
</evidence>
<dbReference type="PRINTS" id="PR00377">
    <property type="entry name" value="IMPHPHTASES"/>
</dbReference>
<organism evidence="8">
    <name type="scientific">freshwater metagenome</name>
    <dbReference type="NCBI Taxonomy" id="449393"/>
    <lineage>
        <taxon>unclassified sequences</taxon>
        <taxon>metagenomes</taxon>
        <taxon>ecological metagenomes</taxon>
    </lineage>
</organism>
<dbReference type="EC" id="3.1.3.25" evidence="4"/>
<dbReference type="Gene3D" id="3.30.540.10">
    <property type="entry name" value="Fructose-1,6-Bisphosphatase, subunit A, domain 1"/>
    <property type="match status" value="1"/>
</dbReference>
<name>A0A6J6DWJ0_9ZZZZ</name>